<dbReference type="KEGG" id="rsq:Rsph17025_1275"/>
<organism evidence="2">
    <name type="scientific">Cereibacter sphaeroides (strain ATCC 17025 / ATH 2.4.3)</name>
    <name type="common">Rhodobacter sphaeroides</name>
    <dbReference type="NCBI Taxonomy" id="349102"/>
    <lineage>
        <taxon>Bacteria</taxon>
        <taxon>Pseudomonadati</taxon>
        <taxon>Pseudomonadota</taxon>
        <taxon>Alphaproteobacteria</taxon>
        <taxon>Rhodobacterales</taxon>
        <taxon>Paracoccaceae</taxon>
        <taxon>Cereibacter</taxon>
    </lineage>
</organism>
<dbReference type="BioCyc" id="RSPH349102:G1G8M-1310-MONOMER"/>
<dbReference type="EMBL" id="CP000661">
    <property type="protein sequence ID" value="ABP71016.1"/>
    <property type="molecule type" value="Genomic_DNA"/>
</dbReference>
<dbReference type="STRING" id="349102.Rsph17025_1275"/>
<protein>
    <submittedName>
        <fullName evidence="2">Uncharacterized protein</fullName>
    </submittedName>
</protein>
<accession>A4WS12</accession>
<evidence type="ECO:0000256" key="1">
    <source>
        <dbReference type="SAM" id="Phobius"/>
    </source>
</evidence>
<evidence type="ECO:0000313" key="3">
    <source>
        <dbReference type="EMBL" id="ABP71016.1"/>
    </source>
</evidence>
<evidence type="ECO:0000313" key="2">
    <source>
        <dbReference type="EMBL" id="ABP70176.1"/>
    </source>
</evidence>
<dbReference type="AlphaFoldDB" id="A4WS12"/>
<keyword evidence="1" id="KW-0812">Transmembrane</keyword>
<keyword evidence="1" id="KW-1133">Transmembrane helix</keyword>
<proteinExistence type="predicted"/>
<dbReference type="HOGENOM" id="CLU_2071315_0_0_5"/>
<name>A4WS12_CERS5</name>
<sequence length="118" mass="13056" precursor="true">MNLSRPSSQLISIQPRTISICSSEIRSSNSSARAIASIAYRSMEPLHPAVGLPDRTGPGDCAQPRRSSQPFKHLWRALVRQLTRLEDSLIGDALGVLFLFASLWGFLWLAPVVEELLK</sequence>
<gene>
    <name evidence="2" type="ordered locus">Rsph17025_1275</name>
    <name evidence="3" type="ordered locus">Rsph17025_2125</name>
</gene>
<dbReference type="KEGG" id="rsq:Rsph17025_2125"/>
<reference evidence="2" key="1">
    <citation type="submission" date="2007-04" db="EMBL/GenBank/DDBJ databases">
        <title>Complete sequence of chromosome of Rhodobacter sphaeroides ATCC 17025.</title>
        <authorList>
            <consortium name="US DOE Joint Genome Institute"/>
            <person name="Copeland A."/>
            <person name="Lucas S."/>
            <person name="Lapidus A."/>
            <person name="Barry K."/>
            <person name="Detter J.C."/>
            <person name="Glavina del Rio T."/>
            <person name="Hammon N."/>
            <person name="Israni S."/>
            <person name="Dalin E."/>
            <person name="Tice H."/>
            <person name="Pitluck S."/>
            <person name="Chertkov O."/>
            <person name="Brettin T."/>
            <person name="Bruce D."/>
            <person name="Han C."/>
            <person name="Schmutz J."/>
            <person name="Larimer F."/>
            <person name="Land M."/>
            <person name="Hauser L."/>
            <person name="Kyrpides N."/>
            <person name="Kim E."/>
            <person name="Richardson P."/>
            <person name="Mackenzie C."/>
            <person name="Choudhary M."/>
            <person name="Donohue T.J."/>
            <person name="Kaplan S."/>
        </authorList>
    </citation>
    <scope>NUCLEOTIDE SEQUENCE [LARGE SCALE GENOMIC DNA]</scope>
    <source>
        <strain evidence="2">ATCC 17025</strain>
    </source>
</reference>
<dbReference type="BioCyc" id="RSPH349102:G1G8M-2191-MONOMER"/>
<keyword evidence="1" id="KW-0472">Membrane</keyword>
<feature type="transmembrane region" description="Helical" evidence="1">
    <location>
        <begin position="89"/>
        <end position="110"/>
    </location>
</feature>
<dbReference type="EMBL" id="CP000661">
    <property type="protein sequence ID" value="ABP70176.1"/>
    <property type="molecule type" value="Genomic_DNA"/>
</dbReference>